<keyword evidence="1" id="KW-1133">Transmembrane helix</keyword>
<evidence type="ECO:0000313" key="3">
    <source>
        <dbReference type="Proteomes" id="UP000037482"/>
    </source>
</evidence>
<name>A0A656VM38_SERMA</name>
<evidence type="ECO:0000313" key="2">
    <source>
        <dbReference type="EMBL" id="KMU52767.1"/>
    </source>
</evidence>
<dbReference type="Proteomes" id="UP000037482">
    <property type="component" value="Unassembled WGS sequence"/>
</dbReference>
<reference evidence="2 3" key="1">
    <citation type="submission" date="2015-06" db="EMBL/GenBank/DDBJ databases">
        <title>Draft Genome of Serratia marcescens Strain AH0650_Sm1.</title>
        <authorList>
            <person name="Wan Y."/>
            <person name="Gorrie C."/>
            <person name="Holt K."/>
        </authorList>
    </citation>
    <scope>NUCLEOTIDE SEQUENCE [LARGE SCALE GENOMIC DNA]</scope>
    <source>
        <strain evidence="2 3">AH0650_Sm1</strain>
    </source>
</reference>
<keyword evidence="1" id="KW-0812">Transmembrane</keyword>
<feature type="transmembrane region" description="Helical" evidence="1">
    <location>
        <begin position="27"/>
        <end position="46"/>
    </location>
</feature>
<dbReference type="InterPro" id="IPR032118">
    <property type="entry name" value="Phage_holin_HP1"/>
</dbReference>
<comment type="caution">
    <text evidence="2">The sequence shown here is derived from an EMBL/GenBank/DDBJ whole genome shotgun (WGS) entry which is preliminary data.</text>
</comment>
<sequence>MEKVTSFIAYAVAVLLAWVGKYSAQDIALIVGAVVGVGTFVTNWYYRRKSYLLLKNVGIRREVFDEINR</sequence>
<dbReference type="Pfam" id="PF16080">
    <property type="entry name" value="Phage_holin_2_3"/>
    <property type="match status" value="1"/>
</dbReference>
<protein>
    <submittedName>
        <fullName evidence="2">Primosomal protein</fullName>
    </submittedName>
</protein>
<accession>A0A656VM38</accession>
<dbReference type="RefSeq" id="WP_033652228.1">
    <property type="nucleotide sequence ID" value="NZ_CAMKHX010000001.1"/>
</dbReference>
<proteinExistence type="predicted"/>
<organism evidence="2 3">
    <name type="scientific">Serratia marcescens</name>
    <dbReference type="NCBI Taxonomy" id="615"/>
    <lineage>
        <taxon>Bacteria</taxon>
        <taxon>Pseudomonadati</taxon>
        <taxon>Pseudomonadota</taxon>
        <taxon>Gammaproteobacteria</taxon>
        <taxon>Enterobacterales</taxon>
        <taxon>Yersiniaceae</taxon>
        <taxon>Serratia</taxon>
    </lineage>
</organism>
<dbReference type="EMBL" id="LFJS01000012">
    <property type="protein sequence ID" value="KMU52767.1"/>
    <property type="molecule type" value="Genomic_DNA"/>
</dbReference>
<keyword evidence="1" id="KW-0472">Membrane</keyword>
<gene>
    <name evidence="2" type="ORF">AB868_03523</name>
</gene>
<evidence type="ECO:0000256" key="1">
    <source>
        <dbReference type="SAM" id="Phobius"/>
    </source>
</evidence>
<dbReference type="AlphaFoldDB" id="A0A656VM38"/>